<dbReference type="PANTHER" id="PTHR31108">
    <property type="entry name" value="TUMOR PROTEIN P63-REGULATED GENE 1-LIKE PROTEIN"/>
    <property type="match status" value="1"/>
</dbReference>
<organism evidence="4 5">
    <name type="scientific">Staurois parvus</name>
    <dbReference type="NCBI Taxonomy" id="386267"/>
    <lineage>
        <taxon>Eukaryota</taxon>
        <taxon>Metazoa</taxon>
        <taxon>Chordata</taxon>
        <taxon>Craniata</taxon>
        <taxon>Vertebrata</taxon>
        <taxon>Euteleostomi</taxon>
        <taxon>Amphibia</taxon>
        <taxon>Batrachia</taxon>
        <taxon>Anura</taxon>
        <taxon>Neobatrachia</taxon>
        <taxon>Ranoidea</taxon>
        <taxon>Ranidae</taxon>
        <taxon>Staurois</taxon>
    </lineage>
</organism>
<sequence length="258" mass="29733">MSSETSSADDTKDPQIPSHPMYTKEPRSYYTPQSINPEINKSTTTEEYFIFRPSVVQQAVQNLTGYLSEDEDGQLQSSWILAQISHWGTEREVLVFLCEHSFLICYYNFLEMGSCRLFRIPLNYIDTVIWGPLAYSKMALNKREGYALQVKWDKLRAPPSFLSWWNPWTEDLSYVNLIQHPGVATQEDLRDMCQLEQFKEKLMEMVKLEHQHSPLPGTANGPLILNRPVQIDTSIGLVSLVNSKVQLGYAKPRWGFGF</sequence>
<dbReference type="InterPro" id="IPR034753">
    <property type="entry name" value="hSac2"/>
</dbReference>
<evidence type="ECO:0000313" key="4">
    <source>
        <dbReference type="EMBL" id="CAI9574442.1"/>
    </source>
</evidence>
<evidence type="ECO:0000256" key="2">
    <source>
        <dbReference type="SAM" id="MobiDB-lite"/>
    </source>
</evidence>
<dbReference type="PROSITE" id="PS51791">
    <property type="entry name" value="HSAC2"/>
    <property type="match status" value="1"/>
</dbReference>
<gene>
    <name evidence="4" type="ORF">SPARVUS_LOCUS7962980</name>
</gene>
<protein>
    <recommendedName>
        <fullName evidence="3">HSac2 domain-containing protein</fullName>
    </recommendedName>
</protein>
<evidence type="ECO:0000256" key="1">
    <source>
        <dbReference type="ARBA" id="ARBA00009163"/>
    </source>
</evidence>
<name>A0ABN9DT90_9NEOB</name>
<accession>A0ABN9DT90</accession>
<dbReference type="Proteomes" id="UP001162483">
    <property type="component" value="Unassembled WGS sequence"/>
</dbReference>
<comment type="caution">
    <text evidence="4">The sequence shown here is derived from an EMBL/GenBank/DDBJ whole genome shotgun (WGS) entry which is preliminary data.</text>
</comment>
<dbReference type="PANTHER" id="PTHR31108:SF8">
    <property type="entry name" value="PROVISIONAL ORTHOLOG OF TUMOR PROTEIN P63 REGULATED 1 LIKE"/>
    <property type="match status" value="1"/>
</dbReference>
<keyword evidence="5" id="KW-1185">Reference proteome</keyword>
<feature type="domain" description="HSac2" evidence="3">
    <location>
        <begin position="50"/>
        <end position="224"/>
    </location>
</feature>
<comment type="similarity">
    <text evidence="1">Belongs to the TPRG1 family.</text>
</comment>
<dbReference type="EMBL" id="CATNWA010014661">
    <property type="protein sequence ID" value="CAI9574442.1"/>
    <property type="molecule type" value="Genomic_DNA"/>
</dbReference>
<dbReference type="InterPro" id="IPR022158">
    <property type="entry name" value="Inositol_phosphatase"/>
</dbReference>
<feature type="region of interest" description="Disordered" evidence="2">
    <location>
        <begin position="1"/>
        <end position="38"/>
    </location>
</feature>
<proteinExistence type="inferred from homology"/>
<dbReference type="InterPro" id="IPR040242">
    <property type="entry name" value="TPRG1-like"/>
</dbReference>
<reference evidence="4" key="1">
    <citation type="submission" date="2023-05" db="EMBL/GenBank/DDBJ databases">
        <authorList>
            <person name="Stuckert A."/>
        </authorList>
    </citation>
    <scope>NUCLEOTIDE SEQUENCE</scope>
</reference>
<evidence type="ECO:0000259" key="3">
    <source>
        <dbReference type="PROSITE" id="PS51791"/>
    </source>
</evidence>
<evidence type="ECO:0000313" key="5">
    <source>
        <dbReference type="Proteomes" id="UP001162483"/>
    </source>
</evidence>
<dbReference type="Pfam" id="PF12456">
    <property type="entry name" value="hSac2"/>
    <property type="match status" value="1"/>
</dbReference>